<feature type="region of interest" description="Disordered" evidence="1">
    <location>
        <begin position="125"/>
        <end position="157"/>
    </location>
</feature>
<name>A0ABP9RCU2_9PSEU</name>
<keyword evidence="3" id="KW-1185">Reference proteome</keyword>
<sequence length="157" mass="16942">MVLEPVGDRVHLGQQGGQPHPLAEEVQALLAGRRCLPVHLVQRRAQRGEQRLDPQPQQRAEVIARTTHPLGQLGNPARVVGNDGHQPHGLQIPQGGPGPVPGSPLPKLVDQRPVIDLLGHLVAHVPDHRPHQPGPQRVVRSPGQLVGHAERGPPELE</sequence>
<comment type="caution">
    <text evidence="2">The sequence shown here is derived from an EMBL/GenBank/DDBJ whole genome shotgun (WGS) entry which is preliminary data.</text>
</comment>
<dbReference type="EMBL" id="BAABJP010000064">
    <property type="protein sequence ID" value="GAA5175308.1"/>
    <property type="molecule type" value="Genomic_DNA"/>
</dbReference>
<feature type="compositionally biased region" description="Basic and acidic residues" evidence="1">
    <location>
        <begin position="148"/>
        <end position="157"/>
    </location>
</feature>
<proteinExistence type="predicted"/>
<organism evidence="2 3">
    <name type="scientific">Pseudonocardia eucalypti</name>
    <dbReference type="NCBI Taxonomy" id="648755"/>
    <lineage>
        <taxon>Bacteria</taxon>
        <taxon>Bacillati</taxon>
        <taxon>Actinomycetota</taxon>
        <taxon>Actinomycetes</taxon>
        <taxon>Pseudonocardiales</taxon>
        <taxon>Pseudonocardiaceae</taxon>
        <taxon>Pseudonocardia</taxon>
    </lineage>
</organism>
<protein>
    <submittedName>
        <fullName evidence="2">Uncharacterized protein</fullName>
    </submittedName>
</protein>
<dbReference type="Proteomes" id="UP001428817">
    <property type="component" value="Unassembled WGS sequence"/>
</dbReference>
<accession>A0ABP9RCU2</accession>
<feature type="region of interest" description="Disordered" evidence="1">
    <location>
        <begin position="67"/>
        <end position="105"/>
    </location>
</feature>
<evidence type="ECO:0000313" key="3">
    <source>
        <dbReference type="Proteomes" id="UP001428817"/>
    </source>
</evidence>
<evidence type="ECO:0000313" key="2">
    <source>
        <dbReference type="EMBL" id="GAA5175308.1"/>
    </source>
</evidence>
<reference evidence="3" key="1">
    <citation type="journal article" date="2019" name="Int. J. Syst. Evol. Microbiol.">
        <title>The Global Catalogue of Microorganisms (GCM) 10K type strain sequencing project: providing services to taxonomists for standard genome sequencing and annotation.</title>
        <authorList>
            <consortium name="The Broad Institute Genomics Platform"/>
            <consortium name="The Broad Institute Genome Sequencing Center for Infectious Disease"/>
            <person name="Wu L."/>
            <person name="Ma J."/>
        </authorList>
    </citation>
    <scope>NUCLEOTIDE SEQUENCE [LARGE SCALE GENOMIC DNA]</scope>
    <source>
        <strain evidence="3">JCM 18303</strain>
    </source>
</reference>
<evidence type="ECO:0000256" key="1">
    <source>
        <dbReference type="SAM" id="MobiDB-lite"/>
    </source>
</evidence>
<gene>
    <name evidence="2" type="ORF">GCM10023321_81130</name>
</gene>